<accession>A0ABZ2LZJ3</accession>
<evidence type="ECO:0000256" key="2">
    <source>
        <dbReference type="PROSITE-ProRule" id="PRU00335"/>
    </source>
</evidence>
<evidence type="ECO:0000259" key="3">
    <source>
        <dbReference type="PROSITE" id="PS50977"/>
    </source>
</evidence>
<dbReference type="Pfam" id="PF00440">
    <property type="entry name" value="TetR_N"/>
    <property type="match status" value="1"/>
</dbReference>
<gene>
    <name evidence="4" type="ORF">LZC94_42590</name>
</gene>
<evidence type="ECO:0000313" key="4">
    <source>
        <dbReference type="EMBL" id="WXB14502.1"/>
    </source>
</evidence>
<dbReference type="InterPro" id="IPR001647">
    <property type="entry name" value="HTH_TetR"/>
</dbReference>
<dbReference type="EMBL" id="CP089984">
    <property type="protein sequence ID" value="WXB14502.1"/>
    <property type="molecule type" value="Genomic_DNA"/>
</dbReference>
<dbReference type="InterPro" id="IPR009057">
    <property type="entry name" value="Homeodomain-like_sf"/>
</dbReference>
<dbReference type="InterPro" id="IPR036271">
    <property type="entry name" value="Tet_transcr_reg_TetR-rel_C_sf"/>
</dbReference>
<name>A0ABZ2LZJ3_9BACT</name>
<proteinExistence type="predicted"/>
<sequence length="239" mass="27188">MSRTADPTAKISLLRAAEEVFAEKGLAAAKVQDITARAGLSKGAFYLHFESKEGAFRQVVEAFLARCMVMCTVPKPIPSSMNEPAQVLAHWQEKDVEIMEFLWQNRGIVRILPTCQGEQKYLFETFRSSIQQNCIDWIEICQKAKLVREELDSRVAAAVVQGAWNELVQQMMHLQQKPVFHELMEQVQGILVRGLGTPALVDALVANERRSAHELLDRSVTRFIDRPVIDSERRRRVRS</sequence>
<dbReference type="PROSITE" id="PS50977">
    <property type="entry name" value="HTH_TETR_2"/>
    <property type="match status" value="1"/>
</dbReference>
<dbReference type="InterPro" id="IPR050624">
    <property type="entry name" value="HTH-type_Tx_Regulator"/>
</dbReference>
<dbReference type="PANTHER" id="PTHR43479">
    <property type="entry name" value="ACREF/ENVCD OPERON REPRESSOR-RELATED"/>
    <property type="match status" value="1"/>
</dbReference>
<feature type="DNA-binding region" description="H-T-H motif" evidence="2">
    <location>
        <begin position="30"/>
        <end position="49"/>
    </location>
</feature>
<dbReference type="PRINTS" id="PR00455">
    <property type="entry name" value="HTHTETR"/>
</dbReference>
<reference evidence="4 5" key="1">
    <citation type="submission" date="2021-12" db="EMBL/GenBank/DDBJ databases">
        <title>Discovery of the Pendulisporaceae a myxobacterial family with distinct sporulation behavior and unique specialized metabolism.</title>
        <authorList>
            <person name="Garcia R."/>
            <person name="Popoff A."/>
            <person name="Bader C.D."/>
            <person name="Loehr J."/>
            <person name="Walesch S."/>
            <person name="Walt C."/>
            <person name="Boldt J."/>
            <person name="Bunk B."/>
            <person name="Haeckl F.J.F.P.J."/>
            <person name="Gunesch A.P."/>
            <person name="Birkelbach J."/>
            <person name="Nuebel U."/>
            <person name="Pietschmann T."/>
            <person name="Bach T."/>
            <person name="Mueller R."/>
        </authorList>
    </citation>
    <scope>NUCLEOTIDE SEQUENCE [LARGE SCALE GENOMIC DNA]</scope>
    <source>
        <strain evidence="4 5">MSr11954</strain>
    </source>
</reference>
<keyword evidence="1 2" id="KW-0238">DNA-binding</keyword>
<organism evidence="4 5">
    <name type="scientific">Pendulispora albinea</name>
    <dbReference type="NCBI Taxonomy" id="2741071"/>
    <lineage>
        <taxon>Bacteria</taxon>
        <taxon>Pseudomonadati</taxon>
        <taxon>Myxococcota</taxon>
        <taxon>Myxococcia</taxon>
        <taxon>Myxococcales</taxon>
        <taxon>Sorangiineae</taxon>
        <taxon>Pendulisporaceae</taxon>
        <taxon>Pendulispora</taxon>
    </lineage>
</organism>
<keyword evidence="5" id="KW-1185">Reference proteome</keyword>
<evidence type="ECO:0000313" key="5">
    <source>
        <dbReference type="Proteomes" id="UP001370348"/>
    </source>
</evidence>
<evidence type="ECO:0000256" key="1">
    <source>
        <dbReference type="ARBA" id="ARBA00023125"/>
    </source>
</evidence>
<dbReference type="SUPFAM" id="SSF48498">
    <property type="entry name" value="Tetracyclin repressor-like, C-terminal domain"/>
    <property type="match status" value="1"/>
</dbReference>
<dbReference type="Gene3D" id="1.10.357.10">
    <property type="entry name" value="Tetracycline Repressor, domain 2"/>
    <property type="match status" value="1"/>
</dbReference>
<dbReference type="SUPFAM" id="SSF46689">
    <property type="entry name" value="Homeodomain-like"/>
    <property type="match status" value="1"/>
</dbReference>
<dbReference type="RefSeq" id="WP_394824122.1">
    <property type="nucleotide sequence ID" value="NZ_CP089984.1"/>
</dbReference>
<dbReference type="Proteomes" id="UP001370348">
    <property type="component" value="Chromosome"/>
</dbReference>
<dbReference type="PANTHER" id="PTHR43479:SF11">
    <property type="entry name" value="ACREF_ENVCD OPERON REPRESSOR-RELATED"/>
    <property type="match status" value="1"/>
</dbReference>
<protein>
    <submittedName>
        <fullName evidence="4">TetR/AcrR family transcriptional regulator</fullName>
    </submittedName>
</protein>
<feature type="domain" description="HTH tetR-type" evidence="3">
    <location>
        <begin position="7"/>
        <end position="67"/>
    </location>
</feature>